<name>A0A437GU71_9SPHN</name>
<accession>A0A437GU71</accession>
<gene>
    <name evidence="1" type="ORF">EKN06_14835</name>
</gene>
<dbReference type="EMBL" id="RXOL01000011">
    <property type="protein sequence ID" value="RVQ64867.1"/>
    <property type="molecule type" value="Genomic_DNA"/>
</dbReference>
<dbReference type="RefSeq" id="WP_127613685.1">
    <property type="nucleotide sequence ID" value="NZ_RXOL01000011.1"/>
</dbReference>
<evidence type="ECO:0000313" key="1">
    <source>
        <dbReference type="EMBL" id="RVQ64867.1"/>
    </source>
</evidence>
<sequence length="73" mass="8557">MEDFNSLLLNEQVELLRAQCAQDMAARRMHRQEARNYAKRIEAHAFPYRTPDESGHRLFDAHAYDLLADETAH</sequence>
<comment type="caution">
    <text evidence="1">The sequence shown here is derived from an EMBL/GenBank/DDBJ whole genome shotgun (WGS) entry which is preliminary data.</text>
</comment>
<dbReference type="Proteomes" id="UP000283003">
    <property type="component" value="Unassembled WGS sequence"/>
</dbReference>
<keyword evidence="2" id="KW-1185">Reference proteome</keyword>
<evidence type="ECO:0000313" key="2">
    <source>
        <dbReference type="Proteomes" id="UP000283003"/>
    </source>
</evidence>
<reference evidence="1 2" key="1">
    <citation type="submission" date="2018-12" db="EMBL/GenBank/DDBJ databases">
        <title>Croceicoccus ponticola sp. nov., a lipolytic bacterium isolated from seawater.</title>
        <authorList>
            <person name="Yoon J.-H."/>
        </authorList>
    </citation>
    <scope>NUCLEOTIDE SEQUENCE [LARGE SCALE GENOMIC DNA]</scope>
    <source>
        <strain evidence="1 2">GM-16</strain>
    </source>
</reference>
<protein>
    <submittedName>
        <fullName evidence="1">Uncharacterized protein</fullName>
    </submittedName>
</protein>
<dbReference type="AlphaFoldDB" id="A0A437GU71"/>
<dbReference type="OrthoDB" id="7433233at2"/>
<proteinExistence type="predicted"/>
<organism evidence="1 2">
    <name type="scientific">Croceicoccus ponticola</name>
    <dbReference type="NCBI Taxonomy" id="2217664"/>
    <lineage>
        <taxon>Bacteria</taxon>
        <taxon>Pseudomonadati</taxon>
        <taxon>Pseudomonadota</taxon>
        <taxon>Alphaproteobacteria</taxon>
        <taxon>Sphingomonadales</taxon>
        <taxon>Erythrobacteraceae</taxon>
        <taxon>Croceicoccus</taxon>
    </lineage>
</organism>